<dbReference type="AlphaFoldDB" id="A0AAV6MU09"/>
<evidence type="ECO:0000313" key="3">
    <source>
        <dbReference type="Proteomes" id="UP000685013"/>
    </source>
</evidence>
<proteinExistence type="predicted"/>
<evidence type="ECO:0000256" key="1">
    <source>
        <dbReference type="SAM" id="MobiDB-lite"/>
    </source>
</evidence>
<name>A0AAV6MU09_9ROSI</name>
<feature type="region of interest" description="Disordered" evidence="1">
    <location>
        <begin position="31"/>
        <end position="102"/>
    </location>
</feature>
<dbReference type="Proteomes" id="UP000685013">
    <property type="component" value="Chromosome 12"/>
</dbReference>
<organism evidence="2 3">
    <name type="scientific">Cucurbita argyrosperma subsp. sororia</name>
    <dbReference type="NCBI Taxonomy" id="37648"/>
    <lineage>
        <taxon>Eukaryota</taxon>
        <taxon>Viridiplantae</taxon>
        <taxon>Streptophyta</taxon>
        <taxon>Embryophyta</taxon>
        <taxon>Tracheophyta</taxon>
        <taxon>Spermatophyta</taxon>
        <taxon>Magnoliopsida</taxon>
        <taxon>eudicotyledons</taxon>
        <taxon>Gunneridae</taxon>
        <taxon>Pentapetalae</taxon>
        <taxon>rosids</taxon>
        <taxon>fabids</taxon>
        <taxon>Cucurbitales</taxon>
        <taxon>Cucurbitaceae</taxon>
        <taxon>Cucurbiteae</taxon>
        <taxon>Cucurbita</taxon>
    </lineage>
</organism>
<gene>
    <name evidence="2" type="ORF">SDJN03_18616</name>
</gene>
<sequence>MRDRVQVLFYLPGVGPFKLPHQHKSITSISFPLKPSLRGSGAKKDTLPSCRGSGVLRGVPSGSGEGAQPLNRQVPKKEEDDENRGLSSGSRAVQESIGSGGVQVVDLPDSAILGGGGGGWAKPNDPNPFLWNLEKKLSWNITNS</sequence>
<feature type="non-terminal residue" evidence="2">
    <location>
        <position position="1"/>
    </location>
</feature>
<dbReference type="EMBL" id="JAGKQH010000012">
    <property type="protein sequence ID" value="KAG6585883.1"/>
    <property type="molecule type" value="Genomic_DNA"/>
</dbReference>
<evidence type="ECO:0000313" key="2">
    <source>
        <dbReference type="EMBL" id="KAG6585883.1"/>
    </source>
</evidence>
<accession>A0AAV6MU09</accession>
<protein>
    <submittedName>
        <fullName evidence="2">Uncharacterized protein</fullName>
    </submittedName>
</protein>
<keyword evidence="3" id="KW-1185">Reference proteome</keyword>
<reference evidence="2 3" key="1">
    <citation type="journal article" date="2021" name="Hortic Res">
        <title>The domestication of Cucurbita argyrosperma as revealed by the genome of its wild relative.</title>
        <authorList>
            <person name="Barrera-Redondo J."/>
            <person name="Sanchez-de la Vega G."/>
            <person name="Aguirre-Liguori J.A."/>
            <person name="Castellanos-Morales G."/>
            <person name="Gutierrez-Guerrero Y.T."/>
            <person name="Aguirre-Dugua X."/>
            <person name="Aguirre-Planter E."/>
            <person name="Tenaillon M.I."/>
            <person name="Lira-Saade R."/>
            <person name="Eguiarte L.E."/>
        </authorList>
    </citation>
    <scope>NUCLEOTIDE SEQUENCE [LARGE SCALE GENOMIC DNA]</scope>
    <source>
        <strain evidence="2">JBR-2021</strain>
    </source>
</reference>
<feature type="compositionally biased region" description="Polar residues" evidence="1">
    <location>
        <begin position="85"/>
        <end position="97"/>
    </location>
</feature>
<comment type="caution">
    <text evidence="2">The sequence shown here is derived from an EMBL/GenBank/DDBJ whole genome shotgun (WGS) entry which is preliminary data.</text>
</comment>